<organism evidence="2 3">
    <name type="scientific">Candidatus Brocadia sinica JPN1</name>
    <dbReference type="NCBI Taxonomy" id="1197129"/>
    <lineage>
        <taxon>Bacteria</taxon>
        <taxon>Pseudomonadati</taxon>
        <taxon>Planctomycetota</taxon>
        <taxon>Candidatus Brocadiia</taxon>
        <taxon>Candidatus Brocadiales</taxon>
        <taxon>Candidatus Brocadiaceae</taxon>
        <taxon>Candidatus Brocadia</taxon>
    </lineage>
</organism>
<dbReference type="EMBL" id="BAFN01000001">
    <property type="protein sequence ID" value="GAN33863.1"/>
    <property type="molecule type" value="Genomic_DNA"/>
</dbReference>
<proteinExistence type="predicted"/>
<accession>A0ABQ0JYK3</accession>
<evidence type="ECO:0000256" key="1">
    <source>
        <dbReference type="SAM" id="MobiDB-lite"/>
    </source>
</evidence>
<sequence>MDWKKPYIFSLEMIVVMASDVYILKHRAEQYWPLPLSRGEFKKSPLGGNPPPSPLQGGDLRGG</sequence>
<feature type="region of interest" description="Disordered" evidence="1">
    <location>
        <begin position="42"/>
        <end position="63"/>
    </location>
</feature>
<evidence type="ECO:0000313" key="2">
    <source>
        <dbReference type="EMBL" id="GAN33863.1"/>
    </source>
</evidence>
<dbReference type="Proteomes" id="UP000032309">
    <property type="component" value="Unassembled WGS sequence"/>
</dbReference>
<name>A0ABQ0JYK3_9BACT</name>
<protein>
    <submittedName>
        <fullName evidence="2">Uncharacterized protein</fullName>
    </submittedName>
</protein>
<evidence type="ECO:0000313" key="3">
    <source>
        <dbReference type="Proteomes" id="UP000032309"/>
    </source>
</evidence>
<keyword evidence="3" id="KW-1185">Reference proteome</keyword>
<gene>
    <name evidence="2" type="ORF">BROSI_A2397</name>
</gene>
<comment type="caution">
    <text evidence="2">The sequence shown here is derived from an EMBL/GenBank/DDBJ whole genome shotgun (WGS) entry which is preliminary data.</text>
</comment>
<reference evidence="3" key="1">
    <citation type="journal article" date="2015" name="Genome Announc.">
        <title>Draft Genome Sequence of an Anaerobic Ammonium-Oxidizing Bacterium, "Candidatus Brocadia sinica".</title>
        <authorList>
            <person name="Oshiki M."/>
            <person name="Shinyako-Hata K."/>
            <person name="Satoh H."/>
            <person name="Okabe S."/>
        </authorList>
    </citation>
    <scope>NUCLEOTIDE SEQUENCE [LARGE SCALE GENOMIC DNA]</scope>
    <source>
        <strain evidence="3">JPN1</strain>
    </source>
</reference>